<dbReference type="GO" id="GO:0005524">
    <property type="term" value="F:ATP binding"/>
    <property type="evidence" value="ECO:0007669"/>
    <property type="project" value="UniProtKB-KW"/>
</dbReference>
<evidence type="ECO:0000256" key="7">
    <source>
        <dbReference type="ARBA" id="ARBA00022840"/>
    </source>
</evidence>
<dbReference type="SUPFAM" id="SSF47384">
    <property type="entry name" value="Homodimeric domain of signal transducing histidine kinase"/>
    <property type="match status" value="1"/>
</dbReference>
<dbReference type="SMART" id="SM00388">
    <property type="entry name" value="HisKA"/>
    <property type="match status" value="1"/>
</dbReference>
<feature type="transmembrane region" description="Helical" evidence="13">
    <location>
        <begin position="354"/>
        <end position="381"/>
    </location>
</feature>
<dbReference type="SMART" id="SM00448">
    <property type="entry name" value="REC"/>
    <property type="match status" value="1"/>
</dbReference>
<dbReference type="InterPro" id="IPR011006">
    <property type="entry name" value="CheY-like_superfamily"/>
</dbReference>
<dbReference type="SMART" id="SM00387">
    <property type="entry name" value="HATPase_c"/>
    <property type="match status" value="1"/>
</dbReference>
<dbReference type="Gene3D" id="3.30.565.10">
    <property type="entry name" value="Histidine kinase-like ATPase, C-terminal domain"/>
    <property type="match status" value="1"/>
</dbReference>
<gene>
    <name evidence="16" type="ORF">PUV54_07900</name>
</gene>
<evidence type="ECO:0000256" key="6">
    <source>
        <dbReference type="ARBA" id="ARBA00022777"/>
    </source>
</evidence>
<dbReference type="InterPro" id="IPR003594">
    <property type="entry name" value="HATPase_dom"/>
</dbReference>
<comment type="catalytic activity">
    <reaction evidence="1">
        <text>ATP + protein L-histidine = ADP + protein N-phospho-L-histidine.</text>
        <dbReference type="EC" id="2.7.13.3"/>
    </reaction>
</comment>
<dbReference type="InterPro" id="IPR001789">
    <property type="entry name" value="Sig_transdc_resp-reg_receiver"/>
</dbReference>
<proteinExistence type="predicted"/>
<feature type="transmembrane region" description="Helical" evidence="13">
    <location>
        <begin position="7"/>
        <end position="27"/>
    </location>
</feature>
<dbReference type="PROSITE" id="PS50109">
    <property type="entry name" value="HIS_KIN"/>
    <property type="match status" value="1"/>
</dbReference>
<dbReference type="PANTHER" id="PTHR45339:SF1">
    <property type="entry name" value="HYBRID SIGNAL TRANSDUCTION HISTIDINE KINASE J"/>
    <property type="match status" value="1"/>
</dbReference>
<dbReference type="CDD" id="cd17546">
    <property type="entry name" value="REC_hyHK_CKI1_RcsC-like"/>
    <property type="match status" value="1"/>
</dbReference>
<keyword evidence="3 11" id="KW-0597">Phosphoprotein</keyword>
<keyword evidence="12" id="KW-0175">Coiled coil</keyword>
<keyword evidence="13" id="KW-0472">Membrane</keyword>
<evidence type="ECO:0000313" key="17">
    <source>
        <dbReference type="Proteomes" id="UP001214043"/>
    </source>
</evidence>
<keyword evidence="5" id="KW-0547">Nucleotide-binding</keyword>
<dbReference type="InterPro" id="IPR036890">
    <property type="entry name" value="HATPase_C_sf"/>
</dbReference>
<dbReference type="SUPFAM" id="SSF52172">
    <property type="entry name" value="CheY-like"/>
    <property type="match status" value="1"/>
</dbReference>
<dbReference type="Gene3D" id="6.10.340.10">
    <property type="match status" value="1"/>
</dbReference>
<feature type="domain" description="Response regulatory" evidence="15">
    <location>
        <begin position="715"/>
        <end position="834"/>
    </location>
</feature>
<name>A0AAF0CH74_9PROT</name>
<dbReference type="KEGG" id="hfl:PUV54_07900"/>
<dbReference type="Pfam" id="PF00512">
    <property type="entry name" value="HisKA"/>
    <property type="match status" value="1"/>
</dbReference>
<evidence type="ECO:0000256" key="13">
    <source>
        <dbReference type="SAM" id="Phobius"/>
    </source>
</evidence>
<evidence type="ECO:0000256" key="11">
    <source>
        <dbReference type="PROSITE-ProRule" id="PRU00169"/>
    </source>
</evidence>
<evidence type="ECO:0000259" key="15">
    <source>
        <dbReference type="PROSITE" id="PS50110"/>
    </source>
</evidence>
<feature type="coiled-coil region" evidence="12">
    <location>
        <begin position="435"/>
        <end position="462"/>
    </location>
</feature>
<protein>
    <recommendedName>
        <fullName evidence="10">Sensory/regulatory protein RpfC</fullName>
        <ecNumber evidence="2">2.7.13.3</ecNumber>
    </recommendedName>
</protein>
<evidence type="ECO:0000256" key="5">
    <source>
        <dbReference type="ARBA" id="ARBA00022741"/>
    </source>
</evidence>
<dbReference type="PROSITE" id="PS50110">
    <property type="entry name" value="RESPONSE_REGULATORY"/>
    <property type="match status" value="1"/>
</dbReference>
<dbReference type="PANTHER" id="PTHR45339">
    <property type="entry name" value="HYBRID SIGNAL TRANSDUCTION HISTIDINE KINASE J"/>
    <property type="match status" value="1"/>
</dbReference>
<keyword evidence="4" id="KW-0808">Transferase</keyword>
<keyword evidence="13" id="KW-0812">Transmembrane</keyword>
<dbReference type="PRINTS" id="PR00344">
    <property type="entry name" value="BCTRLSENSOR"/>
</dbReference>
<dbReference type="Proteomes" id="UP001214043">
    <property type="component" value="Chromosome"/>
</dbReference>
<dbReference type="SUPFAM" id="SSF55874">
    <property type="entry name" value="ATPase domain of HSP90 chaperone/DNA topoisomerase II/histidine kinase"/>
    <property type="match status" value="1"/>
</dbReference>
<keyword evidence="17" id="KW-1185">Reference proteome</keyword>
<evidence type="ECO:0000313" key="16">
    <source>
        <dbReference type="EMBL" id="WDI33118.1"/>
    </source>
</evidence>
<dbReference type="Pfam" id="PF02518">
    <property type="entry name" value="HATPase_c"/>
    <property type="match status" value="1"/>
</dbReference>
<dbReference type="AlphaFoldDB" id="A0AAF0CH74"/>
<dbReference type="GO" id="GO:0000155">
    <property type="term" value="F:phosphorelay sensor kinase activity"/>
    <property type="evidence" value="ECO:0007669"/>
    <property type="project" value="InterPro"/>
</dbReference>
<feature type="modified residue" description="4-aspartylphosphate" evidence="11">
    <location>
        <position position="764"/>
    </location>
</feature>
<dbReference type="Pfam" id="PF00072">
    <property type="entry name" value="Response_reg"/>
    <property type="match status" value="1"/>
</dbReference>
<keyword evidence="8" id="KW-0902">Two-component regulatory system</keyword>
<dbReference type="RefSeq" id="WP_274495082.1">
    <property type="nucleotide sequence ID" value="NZ_CP118166.1"/>
</dbReference>
<keyword evidence="7 16" id="KW-0067">ATP-binding</keyword>
<reference evidence="16" key="1">
    <citation type="submission" date="2023-02" db="EMBL/GenBank/DDBJ databases">
        <title>Genome sequence of Hyphococcus flavus.</title>
        <authorList>
            <person name="Rong J.-C."/>
            <person name="Zhao Q."/>
            <person name="Yi M."/>
            <person name="Wu J.-Y."/>
        </authorList>
    </citation>
    <scope>NUCLEOTIDE SEQUENCE</scope>
    <source>
        <strain evidence="16">MCCC 1K03223</strain>
    </source>
</reference>
<dbReference type="CDD" id="cd00082">
    <property type="entry name" value="HisKA"/>
    <property type="match status" value="1"/>
</dbReference>
<dbReference type="CDD" id="cd16922">
    <property type="entry name" value="HATPase_EvgS-ArcB-TorS-like"/>
    <property type="match status" value="1"/>
</dbReference>
<evidence type="ECO:0000256" key="4">
    <source>
        <dbReference type="ARBA" id="ARBA00022679"/>
    </source>
</evidence>
<dbReference type="FunFam" id="3.30.565.10:FF:000010">
    <property type="entry name" value="Sensor histidine kinase RcsC"/>
    <property type="match status" value="1"/>
</dbReference>
<dbReference type="InterPro" id="IPR005467">
    <property type="entry name" value="His_kinase_dom"/>
</dbReference>
<dbReference type="InterPro" id="IPR003661">
    <property type="entry name" value="HisK_dim/P_dom"/>
</dbReference>
<dbReference type="Gene3D" id="1.10.287.130">
    <property type="match status" value="1"/>
</dbReference>
<dbReference type="EMBL" id="CP118166">
    <property type="protein sequence ID" value="WDI33118.1"/>
    <property type="molecule type" value="Genomic_DNA"/>
</dbReference>
<evidence type="ECO:0000256" key="2">
    <source>
        <dbReference type="ARBA" id="ARBA00012438"/>
    </source>
</evidence>
<evidence type="ECO:0000256" key="9">
    <source>
        <dbReference type="ARBA" id="ARBA00064003"/>
    </source>
</evidence>
<evidence type="ECO:0000256" key="3">
    <source>
        <dbReference type="ARBA" id="ARBA00022553"/>
    </source>
</evidence>
<accession>A0AAF0CH74</accession>
<feature type="domain" description="Histidine kinase" evidence="14">
    <location>
        <begin position="469"/>
        <end position="690"/>
    </location>
</feature>
<organism evidence="16 17">
    <name type="scientific">Hyphococcus flavus</name>
    <dbReference type="NCBI Taxonomy" id="1866326"/>
    <lineage>
        <taxon>Bacteria</taxon>
        <taxon>Pseudomonadati</taxon>
        <taxon>Pseudomonadota</taxon>
        <taxon>Alphaproteobacteria</taxon>
        <taxon>Parvularculales</taxon>
        <taxon>Parvularculaceae</taxon>
        <taxon>Hyphococcus</taxon>
    </lineage>
</organism>
<comment type="subunit">
    <text evidence="9">At low DSF concentrations, interacts with RpfF.</text>
</comment>
<dbReference type="Gene3D" id="3.40.50.2300">
    <property type="match status" value="1"/>
</dbReference>
<dbReference type="InterPro" id="IPR036097">
    <property type="entry name" value="HisK_dim/P_sf"/>
</dbReference>
<sequence length="841" mass="92659">MKITTRYLVISGSLMLVATIFTGWGLLTHFYDKECIRILTQLQTEVTARAHQHGNIFNLARDSQKHAIHAFSDRIAAWSSRHDVAEQFSKTFITQPDGTYRSRDGDFEGTLHQDGQWIYGAGAFIAPASEITAAKQKQLLAAYDVVTRNGEAARFWADNFYYYTPQNDLIIFAPDREDNLEFYRKTAPADFNFQDRIIGQHVRPEHNPDRAMRCTGLENVMYDQTGVRLTSGCQTPVDLNGRHVGAFGVSFLLNGWLAKAISAPIEGAKPFIMQADGEMIAHEGLIDRSGGEEFAKEFAKELKADQLIPMIAEKQSDSGMLRFTAWDSYVAYIKLDGPDWYFMSAMPMQRVRNAALASALPIAALCMLMGLSLILVSTFVLRKVIASPLSKLTSEAGDELDDASDAQFSGTDRGDEIGMLARSFQERDERFQALVASLDAKVKQRTAELEDARDTAEQANMAKSSFLANMSHEIRTPLNAIVGMTQVLDNSNLCESDRQRVDVMRAASFSLLDVINNVLDLSKIESGNLQYENISFSIEELVADTIATFEHGAKEKGIDIFAHVEAEAVGDYRSDPTKIKQVLTNLVSNAIKFTPKGSVYIEVSTSGEREDNQQLTFEVRDTGIGIDENGLEKIFNPFIQADSSTTRKFGGTGLGLAICKRIVEGLGGDISITSAPGQGSCFRFNIPVESVHKNNQTTASKYDAEGAKTLLKKLSVMVAEDQEPNRMVIEALLGPAVKKLSFAKNGLEAVALWRQGGIDLVLMDVQMPSLDGVEATQKIRAMEREKGLEPVPIIALTANAFTDQVAEYLAAGMNAHLAKPIDFRALHETIVKHVTVKAEAA</sequence>
<evidence type="ECO:0000256" key="1">
    <source>
        <dbReference type="ARBA" id="ARBA00000085"/>
    </source>
</evidence>
<dbReference type="FunFam" id="1.10.287.130:FF:000002">
    <property type="entry name" value="Two-component osmosensing histidine kinase"/>
    <property type="match status" value="1"/>
</dbReference>
<evidence type="ECO:0000256" key="8">
    <source>
        <dbReference type="ARBA" id="ARBA00023012"/>
    </source>
</evidence>
<evidence type="ECO:0000256" key="12">
    <source>
        <dbReference type="SAM" id="Coils"/>
    </source>
</evidence>
<keyword evidence="13" id="KW-1133">Transmembrane helix</keyword>
<evidence type="ECO:0000256" key="10">
    <source>
        <dbReference type="ARBA" id="ARBA00068150"/>
    </source>
</evidence>
<dbReference type="InterPro" id="IPR004358">
    <property type="entry name" value="Sig_transdc_His_kin-like_C"/>
</dbReference>
<dbReference type="EC" id="2.7.13.3" evidence="2"/>
<keyword evidence="6" id="KW-0418">Kinase</keyword>
<evidence type="ECO:0000259" key="14">
    <source>
        <dbReference type="PROSITE" id="PS50109"/>
    </source>
</evidence>